<proteinExistence type="predicted"/>
<dbReference type="AlphaFoldDB" id="A0A8S9Y915"/>
<keyword evidence="3" id="KW-1185">Reference proteome</keyword>
<comment type="caution">
    <text evidence="2">The sequence shown here is derived from an EMBL/GenBank/DDBJ whole genome shotgun (WGS) entry which is preliminary data.</text>
</comment>
<evidence type="ECO:0000256" key="1">
    <source>
        <dbReference type="SAM" id="MobiDB-lite"/>
    </source>
</evidence>
<name>A0A8S9Y915_APOLU</name>
<feature type="compositionally biased region" description="Polar residues" evidence="1">
    <location>
        <begin position="46"/>
        <end position="57"/>
    </location>
</feature>
<protein>
    <submittedName>
        <fullName evidence="2">Uncharacterized protein</fullName>
    </submittedName>
</protein>
<accession>A0A8S9Y915</accession>
<reference evidence="2" key="1">
    <citation type="journal article" date="2021" name="Mol. Ecol. Resour.">
        <title>Apolygus lucorum genome provides insights into omnivorousness and mesophyll feeding.</title>
        <authorList>
            <person name="Liu Y."/>
            <person name="Liu H."/>
            <person name="Wang H."/>
            <person name="Huang T."/>
            <person name="Liu B."/>
            <person name="Yang B."/>
            <person name="Yin L."/>
            <person name="Li B."/>
            <person name="Zhang Y."/>
            <person name="Zhang S."/>
            <person name="Jiang F."/>
            <person name="Zhang X."/>
            <person name="Ren Y."/>
            <person name="Wang B."/>
            <person name="Wang S."/>
            <person name="Lu Y."/>
            <person name="Wu K."/>
            <person name="Fan W."/>
            <person name="Wang G."/>
        </authorList>
    </citation>
    <scope>NUCLEOTIDE SEQUENCE</scope>
    <source>
        <strain evidence="2">12Hb</strain>
    </source>
</reference>
<sequence length="66" mass="7411">MILGFRGNHNEEELRSLTVLPAREERKVPFRHQPIRSTMRRGPGINGSTPLMLSPNPQGKGDAFSQ</sequence>
<feature type="region of interest" description="Disordered" evidence="1">
    <location>
        <begin position="28"/>
        <end position="66"/>
    </location>
</feature>
<organism evidence="2 3">
    <name type="scientific">Apolygus lucorum</name>
    <name type="common">Small green plant bug</name>
    <name type="synonym">Lygocoris lucorum</name>
    <dbReference type="NCBI Taxonomy" id="248454"/>
    <lineage>
        <taxon>Eukaryota</taxon>
        <taxon>Metazoa</taxon>
        <taxon>Ecdysozoa</taxon>
        <taxon>Arthropoda</taxon>
        <taxon>Hexapoda</taxon>
        <taxon>Insecta</taxon>
        <taxon>Pterygota</taxon>
        <taxon>Neoptera</taxon>
        <taxon>Paraneoptera</taxon>
        <taxon>Hemiptera</taxon>
        <taxon>Heteroptera</taxon>
        <taxon>Panheteroptera</taxon>
        <taxon>Cimicomorpha</taxon>
        <taxon>Miridae</taxon>
        <taxon>Mirini</taxon>
        <taxon>Apolygus</taxon>
    </lineage>
</organism>
<gene>
    <name evidence="2" type="ORF">GE061_001548</name>
</gene>
<evidence type="ECO:0000313" key="2">
    <source>
        <dbReference type="EMBL" id="KAF6217194.1"/>
    </source>
</evidence>
<dbReference type="EMBL" id="WIXP02000001">
    <property type="protein sequence ID" value="KAF6217194.1"/>
    <property type="molecule type" value="Genomic_DNA"/>
</dbReference>
<dbReference type="Proteomes" id="UP000466442">
    <property type="component" value="Linkage Group LG1"/>
</dbReference>
<evidence type="ECO:0000313" key="3">
    <source>
        <dbReference type="Proteomes" id="UP000466442"/>
    </source>
</evidence>